<feature type="chain" id="PRO_5004110872" evidence="8">
    <location>
        <begin position="18"/>
        <end position="398"/>
    </location>
</feature>
<dbReference type="InterPro" id="IPR050131">
    <property type="entry name" value="Peptidase_S8_subtilisin-like"/>
</dbReference>
<dbReference type="GO" id="GO:0004252">
    <property type="term" value="F:serine-type endopeptidase activity"/>
    <property type="evidence" value="ECO:0007669"/>
    <property type="project" value="UniProtKB-UniRule"/>
</dbReference>
<dbReference type="InterPro" id="IPR034193">
    <property type="entry name" value="PCSK9_ProteinaseK-like"/>
</dbReference>
<protein>
    <submittedName>
        <fullName evidence="11">Alkaline protease 1</fullName>
    </submittedName>
</protein>
<evidence type="ECO:0000256" key="7">
    <source>
        <dbReference type="RuleBase" id="RU003355"/>
    </source>
</evidence>
<dbReference type="InterPro" id="IPR010259">
    <property type="entry name" value="S8pro/Inhibitor_I9"/>
</dbReference>
<keyword evidence="3 8" id="KW-0732">Signal</keyword>
<dbReference type="InterPro" id="IPR015500">
    <property type="entry name" value="Peptidase_S8_subtilisin-rel"/>
</dbReference>
<evidence type="ECO:0000256" key="3">
    <source>
        <dbReference type="ARBA" id="ARBA00022729"/>
    </source>
</evidence>
<organism evidence="11 12">
    <name type="scientific">Fusarium oxysporum f. sp. cubense (strain race 4)</name>
    <name type="common">Panama disease fungus</name>
    <dbReference type="NCBI Taxonomy" id="2502994"/>
    <lineage>
        <taxon>Eukaryota</taxon>
        <taxon>Fungi</taxon>
        <taxon>Dikarya</taxon>
        <taxon>Ascomycota</taxon>
        <taxon>Pezizomycotina</taxon>
        <taxon>Sordariomycetes</taxon>
        <taxon>Hypocreomycetidae</taxon>
        <taxon>Hypocreales</taxon>
        <taxon>Nectriaceae</taxon>
        <taxon>Fusarium</taxon>
        <taxon>Fusarium oxysporum species complex</taxon>
    </lineage>
</organism>
<dbReference type="PROSITE" id="PS00136">
    <property type="entry name" value="SUBTILASE_ASP"/>
    <property type="match status" value="1"/>
</dbReference>
<dbReference type="EMBL" id="KB726994">
    <property type="protein sequence ID" value="EMT62917.1"/>
    <property type="molecule type" value="Genomic_DNA"/>
</dbReference>
<dbReference type="OrthoDB" id="206201at2759"/>
<dbReference type="SUPFAM" id="SSF54897">
    <property type="entry name" value="Protease propeptides/inhibitors"/>
    <property type="match status" value="1"/>
</dbReference>
<keyword evidence="4 6" id="KW-0378">Hydrolase</keyword>
<proteinExistence type="inferred from homology"/>
<keyword evidence="5 6" id="KW-0720">Serine protease</keyword>
<evidence type="ECO:0000256" key="8">
    <source>
        <dbReference type="SAM" id="SignalP"/>
    </source>
</evidence>
<accession>N1RES8</accession>
<dbReference type="Pfam" id="PF05922">
    <property type="entry name" value="Inhibitor_I9"/>
    <property type="match status" value="1"/>
</dbReference>
<dbReference type="FunFam" id="3.40.50.200:FF:000014">
    <property type="entry name" value="Proteinase K"/>
    <property type="match status" value="1"/>
</dbReference>
<evidence type="ECO:0000259" key="9">
    <source>
        <dbReference type="Pfam" id="PF00082"/>
    </source>
</evidence>
<dbReference type="HOGENOM" id="CLU_011263_1_4_1"/>
<feature type="domain" description="Peptidase S8/S53" evidence="9">
    <location>
        <begin position="149"/>
        <end position="374"/>
    </location>
</feature>
<dbReference type="InterPro" id="IPR023827">
    <property type="entry name" value="Peptidase_S8_Asp-AS"/>
</dbReference>
<dbReference type="PROSITE" id="PS00138">
    <property type="entry name" value="SUBTILASE_SER"/>
    <property type="match status" value="1"/>
</dbReference>
<comment type="similarity">
    <text evidence="1 6 7">Belongs to the peptidase S8 family.</text>
</comment>
<dbReference type="Proteomes" id="UP000016929">
    <property type="component" value="Unassembled WGS sequence"/>
</dbReference>
<reference evidence="12" key="1">
    <citation type="submission" date="2012-09" db="EMBL/GenBank/DDBJ databases">
        <title>Genome sequencing and comparative transcriptomics of race 1 and race 4 of banana pathogen: Fusarium oxysporum f. sp. cubense.</title>
        <authorList>
            <person name="Fang X."/>
            <person name="Huang J."/>
        </authorList>
    </citation>
    <scope>NUCLEOTIDE SEQUENCE [LARGE SCALE GENOMIC DNA]</scope>
    <source>
        <strain evidence="12">race 4</strain>
    </source>
</reference>
<keyword evidence="12" id="KW-1185">Reference proteome</keyword>
<evidence type="ECO:0000256" key="1">
    <source>
        <dbReference type="ARBA" id="ARBA00011073"/>
    </source>
</evidence>
<dbReference type="GO" id="GO:0005576">
    <property type="term" value="C:extracellular region"/>
    <property type="evidence" value="ECO:0007669"/>
    <property type="project" value="UniProtKB-ARBA"/>
</dbReference>
<dbReference type="PROSITE" id="PS51892">
    <property type="entry name" value="SUBTILASE"/>
    <property type="match status" value="1"/>
</dbReference>
<dbReference type="InterPro" id="IPR023828">
    <property type="entry name" value="Peptidase_S8_Ser-AS"/>
</dbReference>
<dbReference type="Gene3D" id="3.40.50.200">
    <property type="entry name" value="Peptidase S8/S53 domain"/>
    <property type="match status" value="1"/>
</dbReference>
<dbReference type="InterPro" id="IPR000209">
    <property type="entry name" value="Peptidase_S8/S53_dom"/>
</dbReference>
<dbReference type="PANTHER" id="PTHR43806:SF58">
    <property type="entry name" value="ALKALINE PROTEASE 1-RELATED"/>
    <property type="match status" value="1"/>
</dbReference>
<evidence type="ECO:0000313" key="12">
    <source>
        <dbReference type="Proteomes" id="UP000016929"/>
    </source>
</evidence>
<dbReference type="AlphaFoldDB" id="N1RES8"/>
<feature type="active site" description="Charge relay system" evidence="6">
    <location>
        <position position="158"/>
    </location>
</feature>
<feature type="domain" description="Inhibitor I9" evidence="10">
    <location>
        <begin position="32"/>
        <end position="104"/>
    </location>
</feature>
<dbReference type="Pfam" id="PF00082">
    <property type="entry name" value="Peptidase_S8"/>
    <property type="match status" value="1"/>
</dbReference>
<feature type="active site" description="Charge relay system" evidence="6">
    <location>
        <position position="187"/>
    </location>
</feature>
<name>N1RES8_FUSC4</name>
<evidence type="ECO:0000313" key="11">
    <source>
        <dbReference type="EMBL" id="EMT62917.1"/>
    </source>
</evidence>
<gene>
    <name evidence="11" type="ORF">FOC4_g10001115</name>
</gene>
<feature type="signal peptide" evidence="8">
    <location>
        <begin position="1"/>
        <end position="17"/>
    </location>
</feature>
<evidence type="ECO:0000256" key="5">
    <source>
        <dbReference type="ARBA" id="ARBA00022825"/>
    </source>
</evidence>
<dbReference type="GO" id="GO:0006508">
    <property type="term" value="P:proteolysis"/>
    <property type="evidence" value="ECO:0007669"/>
    <property type="project" value="UniProtKB-KW"/>
</dbReference>
<evidence type="ECO:0000256" key="4">
    <source>
        <dbReference type="ARBA" id="ARBA00022801"/>
    </source>
</evidence>
<dbReference type="PANTHER" id="PTHR43806">
    <property type="entry name" value="PEPTIDASE S8"/>
    <property type="match status" value="1"/>
</dbReference>
<dbReference type="InterPro" id="IPR036852">
    <property type="entry name" value="Peptidase_S8/S53_dom_sf"/>
</dbReference>
<dbReference type="STRING" id="1229665.N1RES8"/>
<dbReference type="SUPFAM" id="SSF52743">
    <property type="entry name" value="Subtilisin-like"/>
    <property type="match status" value="1"/>
</dbReference>
<keyword evidence="2 6" id="KW-0645">Protease</keyword>
<reference evidence="12" key="2">
    <citation type="journal article" date="2014" name="PLoS ONE">
        <title>Genome and Transcriptome Analysis of the Fungal Pathogen Fusarium oxysporum f. sp. cubense Causing Banana Vascular Wilt Disease.</title>
        <authorList>
            <person name="Guo L."/>
            <person name="Han L."/>
            <person name="Yang L."/>
            <person name="Zeng H."/>
            <person name="Fan D."/>
            <person name="Zhu Y."/>
            <person name="Feng Y."/>
            <person name="Wang G."/>
            <person name="Peng C."/>
            <person name="Jiang X."/>
            <person name="Zhou D."/>
            <person name="Ni P."/>
            <person name="Liang C."/>
            <person name="Liu L."/>
            <person name="Wang J."/>
            <person name="Mao C."/>
            <person name="Fang X."/>
            <person name="Peng M."/>
            <person name="Huang J."/>
        </authorList>
    </citation>
    <scope>NUCLEOTIDE SEQUENCE [LARGE SCALE GENOMIC DNA]</scope>
    <source>
        <strain evidence="12">race 4</strain>
    </source>
</reference>
<feature type="active site" description="Charge relay system" evidence="6">
    <location>
        <position position="343"/>
    </location>
</feature>
<dbReference type="CDD" id="cd04077">
    <property type="entry name" value="Peptidases_S8_PCSK9_ProteinaseK_like"/>
    <property type="match status" value="1"/>
</dbReference>
<evidence type="ECO:0000259" key="10">
    <source>
        <dbReference type="Pfam" id="PF05922"/>
    </source>
</evidence>
<sequence length="398" mass="41525">MSYKTLFLLGLATIALALPSDRVSKEGLVAGKFIVALKPTANVDLDLHARWVSGVHGQALARRGVESGGIDKTFSFPGFQGYSGLFDEDTIEIIKANSSVSRVLHVERELTFTIASPVTQQSPPWGLSAISNANPPSSKASYTYDSTAGAGTFVYVLDSGIYLEHEEFQGRAVFGADTSGVSSKKQHGTLVAAIVNGATYGVAKKATVVDVQVLGDDGGSSSGVLAGLSWTVNDVVSKNRAGKAVINMSLSGANSVIFNEAVQKAIDAGIPVVAAAGNSNEDASKSSPGNQPNVITVAASNKDYQRWAWSNWGPACDIFAPGEQITSAWPTSASATYIASGTSEASPHVAGVIAYLFALEGSRTPAQIWSRLQALAIKDKITDVKGVPNLLVYNGIGK</sequence>
<evidence type="ECO:0000256" key="6">
    <source>
        <dbReference type="PROSITE-ProRule" id="PRU01240"/>
    </source>
</evidence>
<evidence type="ECO:0000256" key="2">
    <source>
        <dbReference type="ARBA" id="ARBA00022670"/>
    </source>
</evidence>
<dbReference type="PRINTS" id="PR00723">
    <property type="entry name" value="SUBTILISIN"/>
</dbReference>